<keyword evidence="5" id="KW-0677">Repeat</keyword>
<dbReference type="InterPro" id="IPR044938">
    <property type="entry name" value="EDC4_C_sf"/>
</dbReference>
<gene>
    <name evidence="10" type="primary">EDC4</name>
    <name evidence="10" type="ORF">RLOC_00000315</name>
</gene>
<sequence>MASCSSIDIEDATQHLRDILKLDRPGGSVNENQRPSNSYNGDLNGLLVPDPLGSGDGPALAKPVHRSISLGALQEKQVICLSGDDSSTCLVISAKDVEVVASSDSSITSKARGSNKVKIQPVARYDWEQKYYYGNLIAVSNSYLAYAIRAASNGSAMVRVLSVSTAERTLLKGFTGGVADLAFAHLNSNQLACLDEAGNLFVWRLAMDKDKIQYLVQIHLLPISVYSRARTLHFLTLVIREEILVNIKRPDNTPLNTFRRIIWCPFIPDDNEESGEEGSQTLALLHEDRAEVWDLDIIRTNNSSWPVEVPDIKEGFIVVKGHSTCQHPPHLPLPSHLDVFSDLFLDVFMSGNPMMVDLFPACSFVTTIKNKTQSKSPVLSLKNKSLRIWICFAYRVPFWRFLITGADQNRELKMWCTVSWTCLQTVRYVLVDAPEGFSPDIFSSMTILPSLKVCLDLSAEYLILSDVQRKVLYVMELMQNQEEGKAYFSSISEFLLTHPVLSFGIQAVSRCRLRHTEVLPAEEENDSLSVEGAQGSGAVESAAGVLIKLFCVHTKALQDVQIRFQPLHSPDTSASMPAHSSHEEFVYTSWNENFSFGGKFQTDLYLSLEAFPDHMGDLGTEGLGSEKESVHGSQPDLRRIADLPVPADFLSLSSDAKPKLMTPDAFMTPSTSLQQIAVSPGSSVSSLTAVTAMSSTSVTDTSLPRASEDLTVSPKMQLDTSLTLSSSSSSLQTSPRSHSVLIPGLPDKLTPKAPVPVAPGNSSLALELQEVEPLVVPQASPTRERSPDVISSASTAMSQDIPEIASETLQRSFAAAPAGLPGEVLEPGHHADSMASAASALHLLSPRNRHNSEHSHHSLDMPPVEVDRLNAPSLLETALTQENASSDSVVSQPWPAAPDITRETRNSMADSPRDEVEEKHKSSSYHRHSYHLLQHDSQDASAEQSDHDDEVASLASTSGGFGAKASAQRLPVKDWKVKASPRASPKLKRKAKKDDGDINQSPRSSNNQVTAEFQDEVMCILRGQQRELSELRQNQMELLQRLTDHLDAIQSSLMGHMERVIDSQQEQERILRRLDRVLMEGQQRNGQLQEHLSQQLSQSLSAAVCNRLERTIREEMKKTVPQCISKSMDPTVSQLSNTIATKLTAVEGTLKENITKLVKSKNLTDSVVRATADTLQGPIQSAYREAFQSVVLPAFEKSCQSMFQQINDTFKQGTQEYIQQLEAHLKNKKAREQEVREPLLNQLRQLLSTFQSTTEQMASTIAASVHAEVQHQLHVIVGNMQESILAQVQRVIKGEVSLAMKEQQAAVTSSIVQAMRSAAGTPIPSTHMDFQSQQTHILQLLQQGHLNQAFQQLGTDTGSPQSMEQEPKDGPAGLYSRAVSSLQALTAADLNLVLYVCETVDTQQVFGQHPCPLSQPVLLSLIQQLSSDLGTRTELKLNYLEDAVMHLDQSDPITRDHMGSVMNQVRQKLFQFLQVEPHNPLSKAARRLMIMLQGLVTPGMT</sequence>
<evidence type="ECO:0000259" key="8">
    <source>
        <dbReference type="Pfam" id="PF16529"/>
    </source>
</evidence>
<reference evidence="10 11" key="1">
    <citation type="submission" date="2017-05" db="EMBL/GenBank/DDBJ databases">
        <title>Genome of assembly of the Bengalese finch, Lonchura striata domestica.</title>
        <authorList>
            <person name="Colquitt B.M."/>
            <person name="Brainard M.S."/>
        </authorList>
    </citation>
    <scope>NUCLEOTIDE SEQUENCE [LARGE SCALE GENOMIC DNA]</scope>
    <source>
        <strain evidence="10">White83orange57</strain>
    </source>
</reference>
<feature type="region of interest" description="Disordered" evidence="7">
    <location>
        <begin position="881"/>
        <end position="1009"/>
    </location>
</feature>
<feature type="compositionally biased region" description="Polar residues" evidence="7">
    <location>
        <begin position="998"/>
        <end position="1009"/>
    </location>
</feature>
<dbReference type="InterPro" id="IPR036322">
    <property type="entry name" value="WD40_repeat_dom_sf"/>
</dbReference>
<dbReference type="GO" id="GO:0031087">
    <property type="term" value="P:deadenylation-independent decapping of nuclear-transcribed mRNA"/>
    <property type="evidence" value="ECO:0007669"/>
    <property type="project" value="InterPro"/>
</dbReference>
<feature type="region of interest" description="Disordered" evidence="7">
    <location>
        <begin position="23"/>
        <end position="47"/>
    </location>
</feature>
<dbReference type="PANTHER" id="PTHR15598:SF5">
    <property type="entry name" value="ENHANCER OF MRNA-DECAPPING PROTEIN 4"/>
    <property type="match status" value="1"/>
</dbReference>
<dbReference type="SUPFAM" id="SSF50978">
    <property type="entry name" value="WD40 repeat-like"/>
    <property type="match status" value="1"/>
</dbReference>
<evidence type="ECO:0000256" key="2">
    <source>
        <dbReference type="ARBA" id="ARBA00009639"/>
    </source>
</evidence>
<feature type="region of interest" description="Disordered" evidence="7">
    <location>
        <begin position="695"/>
        <end position="714"/>
    </location>
</feature>
<evidence type="ECO:0000256" key="4">
    <source>
        <dbReference type="ARBA" id="ARBA00022574"/>
    </source>
</evidence>
<evidence type="ECO:0000259" key="9">
    <source>
        <dbReference type="Pfam" id="PF21289"/>
    </source>
</evidence>
<evidence type="ECO:0000256" key="7">
    <source>
        <dbReference type="SAM" id="MobiDB-lite"/>
    </source>
</evidence>
<feature type="compositionally biased region" description="Basic and acidic residues" evidence="7">
    <location>
        <begin position="900"/>
        <end position="921"/>
    </location>
</feature>
<dbReference type="Proteomes" id="UP000197619">
    <property type="component" value="Unassembled WGS sequence"/>
</dbReference>
<feature type="compositionally biased region" description="Polar residues" evidence="7">
    <location>
        <begin position="881"/>
        <end position="891"/>
    </location>
</feature>
<evidence type="ECO:0000256" key="6">
    <source>
        <dbReference type="ARBA" id="ARBA00023054"/>
    </source>
</evidence>
<proteinExistence type="inferred from homology"/>
<feature type="domain" description="Enhancer of mRNA-decapping protein 4 WD40 repeat region" evidence="8">
    <location>
        <begin position="239"/>
        <end position="325"/>
    </location>
</feature>
<dbReference type="Pfam" id="PF16529">
    <property type="entry name" value="Ge1_WD40"/>
    <property type="match status" value="3"/>
</dbReference>
<name>A0A218V6J8_9PASE</name>
<feature type="domain" description="Enhancer of mRNA-decapping protein 4 WD40 repeat region" evidence="8">
    <location>
        <begin position="396"/>
        <end position="482"/>
    </location>
</feature>
<dbReference type="STRING" id="299123.ENSLSDP00000022299"/>
<evidence type="ECO:0000256" key="1">
    <source>
        <dbReference type="ARBA" id="ARBA00004201"/>
    </source>
</evidence>
<protein>
    <submittedName>
        <fullName evidence="10">Enhancer of mRNA-decapping protein 4</fullName>
    </submittedName>
</protein>
<comment type="similarity">
    <text evidence="2">Belongs to the WD repeat EDC4 family.</text>
</comment>
<keyword evidence="3" id="KW-0963">Cytoplasm</keyword>
<keyword evidence="11" id="KW-1185">Reference proteome</keyword>
<feature type="region of interest" description="Disordered" evidence="7">
    <location>
        <begin position="721"/>
        <end position="745"/>
    </location>
</feature>
<dbReference type="Gene3D" id="6.10.140.270">
    <property type="match status" value="1"/>
</dbReference>
<evidence type="ECO:0000256" key="5">
    <source>
        <dbReference type="ARBA" id="ARBA00022737"/>
    </source>
</evidence>
<dbReference type="FunFam" id="1.10.220.100:FF:000001">
    <property type="entry name" value="Enhancer of mRNA-decapping protein 4"/>
    <property type="match status" value="1"/>
</dbReference>
<feature type="compositionally biased region" description="Polar residues" evidence="7">
    <location>
        <begin position="1352"/>
        <end position="1364"/>
    </location>
</feature>
<feature type="region of interest" description="Disordered" evidence="7">
    <location>
        <begin position="1352"/>
        <end position="1372"/>
    </location>
</feature>
<feature type="region of interest" description="Disordered" evidence="7">
    <location>
        <begin position="777"/>
        <end position="796"/>
    </location>
</feature>
<dbReference type="InterPro" id="IPR049404">
    <property type="entry name" value="EDC4_C"/>
</dbReference>
<dbReference type="InterPro" id="IPR045152">
    <property type="entry name" value="EDC4-like"/>
</dbReference>
<feature type="compositionally biased region" description="Low complexity" evidence="7">
    <location>
        <begin position="721"/>
        <end position="739"/>
    </location>
</feature>
<evidence type="ECO:0000256" key="3">
    <source>
        <dbReference type="ARBA" id="ARBA00022490"/>
    </source>
</evidence>
<dbReference type="GO" id="GO:0000932">
    <property type="term" value="C:P-body"/>
    <property type="evidence" value="ECO:0007669"/>
    <property type="project" value="UniProtKB-SubCell"/>
</dbReference>
<comment type="caution">
    <text evidence="10">The sequence shown here is derived from an EMBL/GenBank/DDBJ whole genome shotgun (WGS) entry which is preliminary data.</text>
</comment>
<dbReference type="InterPro" id="IPR032401">
    <property type="entry name" value="EDC4_WD40"/>
</dbReference>
<evidence type="ECO:0000313" key="11">
    <source>
        <dbReference type="Proteomes" id="UP000197619"/>
    </source>
</evidence>
<dbReference type="Pfam" id="PF21289">
    <property type="entry name" value="EDC4_C"/>
    <property type="match status" value="1"/>
</dbReference>
<feature type="domain" description="Enhancer of mRNA-decapping protein 4 C-terminal" evidence="9">
    <location>
        <begin position="1383"/>
        <end position="1488"/>
    </location>
</feature>
<dbReference type="Gene3D" id="1.10.220.100">
    <property type="entry name" value="conserved c-terminal region of ge- 1"/>
    <property type="match status" value="1"/>
</dbReference>
<keyword evidence="4" id="KW-0853">WD repeat</keyword>
<dbReference type="PANTHER" id="PTHR15598">
    <property type="entry name" value="ENHANCER OF MRNA-DECAPPING PROTEIN 4"/>
    <property type="match status" value="1"/>
</dbReference>
<comment type="subcellular location">
    <subcellularLocation>
        <location evidence="1">Cytoplasm</location>
        <location evidence="1">P-body</location>
    </subcellularLocation>
</comment>
<organism evidence="10 11">
    <name type="scientific">Lonchura striata</name>
    <name type="common">white-rumped munia</name>
    <dbReference type="NCBI Taxonomy" id="40157"/>
    <lineage>
        <taxon>Eukaryota</taxon>
        <taxon>Metazoa</taxon>
        <taxon>Chordata</taxon>
        <taxon>Craniata</taxon>
        <taxon>Vertebrata</taxon>
        <taxon>Euteleostomi</taxon>
        <taxon>Archelosauria</taxon>
        <taxon>Archosauria</taxon>
        <taxon>Dinosauria</taxon>
        <taxon>Saurischia</taxon>
        <taxon>Theropoda</taxon>
        <taxon>Coelurosauria</taxon>
        <taxon>Aves</taxon>
        <taxon>Neognathae</taxon>
        <taxon>Neoaves</taxon>
        <taxon>Telluraves</taxon>
        <taxon>Australaves</taxon>
        <taxon>Passeriformes</taxon>
        <taxon>Passeroidea</taxon>
        <taxon>Estrildidae</taxon>
        <taxon>Estrildinae</taxon>
        <taxon>Lonchura</taxon>
    </lineage>
</organism>
<feature type="domain" description="Enhancer of mRNA-decapping protein 4 WD40 repeat region" evidence="8">
    <location>
        <begin position="113"/>
        <end position="220"/>
    </location>
</feature>
<accession>A0A218V6J8</accession>
<keyword evidence="6" id="KW-0175">Coiled coil</keyword>
<dbReference type="EMBL" id="MUZQ01000037">
    <property type="protein sequence ID" value="OWK61687.1"/>
    <property type="molecule type" value="Genomic_DNA"/>
</dbReference>
<evidence type="ECO:0000313" key="10">
    <source>
        <dbReference type="EMBL" id="OWK61687.1"/>
    </source>
</evidence>
<feature type="compositionally biased region" description="Polar residues" evidence="7">
    <location>
        <begin position="29"/>
        <end position="41"/>
    </location>
</feature>